<name>A0AAV3STF2_9EURY</name>
<dbReference type="Proteomes" id="UP001567571">
    <property type="component" value="Unassembled WGS sequence"/>
</dbReference>
<dbReference type="SUPFAM" id="SSF51338">
    <property type="entry name" value="Composite domain of metallo-dependent hydrolases"/>
    <property type="match status" value="1"/>
</dbReference>
<gene>
    <name evidence="2" type="ORF">ABNG02_00125</name>
    <name evidence="1" type="ORF">GCM10008994_19000</name>
</gene>
<protein>
    <submittedName>
        <fullName evidence="1">Uncharacterized protein</fullName>
    </submittedName>
</protein>
<proteinExistence type="predicted"/>
<evidence type="ECO:0000313" key="3">
    <source>
        <dbReference type="Proteomes" id="UP001501425"/>
    </source>
</evidence>
<comment type="caution">
    <text evidence="1">The sequence shown here is derived from an EMBL/GenBank/DDBJ whole genome shotgun (WGS) entry which is preliminary data.</text>
</comment>
<dbReference type="Gene3D" id="2.30.40.10">
    <property type="entry name" value="Urease, subunit C, domain 1"/>
    <property type="match status" value="1"/>
</dbReference>
<keyword evidence="4" id="KW-1185">Reference proteome</keyword>
<organism evidence="1 3">
    <name type="scientific">Halorubrum ejinorense</name>
    <dbReference type="NCBI Taxonomy" id="425309"/>
    <lineage>
        <taxon>Archaea</taxon>
        <taxon>Methanobacteriati</taxon>
        <taxon>Methanobacteriota</taxon>
        <taxon>Stenosarchaea group</taxon>
        <taxon>Halobacteria</taxon>
        <taxon>Halobacteriales</taxon>
        <taxon>Haloferacaceae</taxon>
        <taxon>Halorubrum</taxon>
    </lineage>
</organism>
<evidence type="ECO:0000313" key="1">
    <source>
        <dbReference type="EMBL" id="GAA0544194.1"/>
    </source>
</evidence>
<reference evidence="2 4" key="3">
    <citation type="submission" date="2024-06" db="EMBL/GenBank/DDBJ databases">
        <title>Halorubrum miltondacostae sp. nov., a potential PHA producer isolated from an inland solar saltern in Rio Maior, Portugal.</title>
        <authorList>
            <person name="Albuquerque L."/>
            <person name="Viver T."/>
            <person name="Barroso C."/>
            <person name="Claudino R."/>
            <person name="Galvan M."/>
            <person name="Simoes G."/>
            <person name="Lobo Da Cunha A."/>
            <person name="Egas C."/>
        </authorList>
    </citation>
    <scope>NUCLEOTIDE SEQUENCE [LARGE SCALE GENOMIC DNA]</scope>
    <source>
        <strain evidence="2 4">DSM 18646</strain>
    </source>
</reference>
<dbReference type="AlphaFoldDB" id="A0AAV3STF2"/>
<evidence type="ECO:0000313" key="4">
    <source>
        <dbReference type="Proteomes" id="UP001567571"/>
    </source>
</evidence>
<dbReference type="EMBL" id="JBEDNW010000001">
    <property type="protein sequence ID" value="MEZ3165728.1"/>
    <property type="molecule type" value="Genomic_DNA"/>
</dbReference>
<dbReference type="EMBL" id="BAAADQ010000009">
    <property type="protein sequence ID" value="GAA0544194.1"/>
    <property type="molecule type" value="Genomic_DNA"/>
</dbReference>
<reference evidence="1" key="2">
    <citation type="submission" date="2023-12" db="EMBL/GenBank/DDBJ databases">
        <authorList>
            <person name="Sun Q."/>
            <person name="Inoue M."/>
        </authorList>
    </citation>
    <scope>NUCLEOTIDE SEQUENCE</scope>
    <source>
        <strain evidence="1">JCM 14265</strain>
    </source>
</reference>
<sequence length="57" mass="5950">MISLDPDVGEYGEADIPIEDGEIVEVGTGLSASNVDEIVASDHVVVLGFVDSRIHPA</sequence>
<accession>A0AAV3STF2</accession>
<dbReference type="GO" id="GO:0016810">
    <property type="term" value="F:hydrolase activity, acting on carbon-nitrogen (but not peptide) bonds"/>
    <property type="evidence" value="ECO:0007669"/>
    <property type="project" value="InterPro"/>
</dbReference>
<reference evidence="1" key="1">
    <citation type="journal article" date="2014" name="Int. J. Syst. Evol. Microbiol.">
        <title>Complete genome sequence of Corynebacterium casei LMG S-19264T (=DSM 44701T), isolated from a smear-ripened cheese.</title>
        <authorList>
            <consortium name="US DOE Joint Genome Institute (JGI-PGF)"/>
            <person name="Walter F."/>
            <person name="Albersmeier A."/>
            <person name="Kalinowski J."/>
            <person name="Ruckert C."/>
        </authorList>
    </citation>
    <scope>NUCLEOTIDE SEQUENCE</scope>
    <source>
        <strain evidence="1">JCM 14265</strain>
    </source>
</reference>
<evidence type="ECO:0000313" key="2">
    <source>
        <dbReference type="EMBL" id="MEZ3165728.1"/>
    </source>
</evidence>
<dbReference type="InterPro" id="IPR011059">
    <property type="entry name" value="Metal-dep_hydrolase_composite"/>
</dbReference>
<dbReference type="Proteomes" id="UP001501425">
    <property type="component" value="Unassembled WGS sequence"/>
</dbReference>